<keyword evidence="2" id="KW-1185">Reference proteome</keyword>
<dbReference type="PANTHER" id="PTHR33710:SF64">
    <property type="entry name" value="ENDONUCLEASE_EXONUCLEASE_PHOSPHATASE DOMAIN-CONTAINING PROTEIN"/>
    <property type="match status" value="1"/>
</dbReference>
<reference evidence="1" key="2">
    <citation type="submission" date="2022-03" db="EMBL/GenBank/DDBJ databases">
        <title>Draft title - Genomic analysis of global carrot germplasm unveils the trajectory of domestication and the origin of high carotenoid orange carrot.</title>
        <authorList>
            <person name="Iorizzo M."/>
            <person name="Ellison S."/>
            <person name="Senalik D."/>
            <person name="Macko-Podgorni A."/>
            <person name="Grzebelus D."/>
            <person name="Bostan H."/>
            <person name="Rolling W."/>
            <person name="Curaba J."/>
            <person name="Simon P."/>
        </authorList>
    </citation>
    <scope>NUCLEOTIDE SEQUENCE</scope>
    <source>
        <tissue evidence="1">Leaf</tissue>
    </source>
</reference>
<proteinExistence type="predicted"/>
<evidence type="ECO:0000313" key="2">
    <source>
        <dbReference type="Proteomes" id="UP000077755"/>
    </source>
</evidence>
<dbReference type="PANTHER" id="PTHR33710">
    <property type="entry name" value="BNAC02G09200D PROTEIN"/>
    <property type="match status" value="1"/>
</dbReference>
<dbReference type="EMBL" id="CP093343">
    <property type="protein sequence ID" value="WOG82157.1"/>
    <property type="molecule type" value="Genomic_DNA"/>
</dbReference>
<gene>
    <name evidence="1" type="ORF">DCAR_0101319</name>
</gene>
<dbReference type="SUPFAM" id="SSF56219">
    <property type="entry name" value="DNase I-like"/>
    <property type="match status" value="1"/>
</dbReference>
<reference evidence="1" key="1">
    <citation type="journal article" date="2016" name="Nat. Genet.">
        <title>A high-quality carrot genome assembly provides new insights into carotenoid accumulation and asterid genome evolution.</title>
        <authorList>
            <person name="Iorizzo M."/>
            <person name="Ellison S."/>
            <person name="Senalik D."/>
            <person name="Zeng P."/>
            <person name="Satapoomin P."/>
            <person name="Huang J."/>
            <person name="Bowman M."/>
            <person name="Iovene M."/>
            <person name="Sanseverino W."/>
            <person name="Cavagnaro P."/>
            <person name="Yildiz M."/>
            <person name="Macko-Podgorni A."/>
            <person name="Moranska E."/>
            <person name="Grzebelus E."/>
            <person name="Grzebelus D."/>
            <person name="Ashrafi H."/>
            <person name="Zheng Z."/>
            <person name="Cheng S."/>
            <person name="Spooner D."/>
            <person name="Van Deynze A."/>
            <person name="Simon P."/>
        </authorList>
    </citation>
    <scope>NUCLEOTIDE SEQUENCE</scope>
    <source>
        <tissue evidence="1">Leaf</tissue>
    </source>
</reference>
<evidence type="ECO:0000313" key="1">
    <source>
        <dbReference type="EMBL" id="WOG82157.1"/>
    </source>
</evidence>
<accession>A0AAF1AIY7</accession>
<organism evidence="1 2">
    <name type="scientific">Daucus carota subsp. sativus</name>
    <name type="common">Carrot</name>
    <dbReference type="NCBI Taxonomy" id="79200"/>
    <lineage>
        <taxon>Eukaryota</taxon>
        <taxon>Viridiplantae</taxon>
        <taxon>Streptophyta</taxon>
        <taxon>Embryophyta</taxon>
        <taxon>Tracheophyta</taxon>
        <taxon>Spermatophyta</taxon>
        <taxon>Magnoliopsida</taxon>
        <taxon>eudicotyledons</taxon>
        <taxon>Gunneridae</taxon>
        <taxon>Pentapetalae</taxon>
        <taxon>asterids</taxon>
        <taxon>campanulids</taxon>
        <taxon>Apiales</taxon>
        <taxon>Apiaceae</taxon>
        <taxon>Apioideae</taxon>
        <taxon>Scandiceae</taxon>
        <taxon>Daucinae</taxon>
        <taxon>Daucus</taxon>
        <taxon>Daucus sect. Daucus</taxon>
    </lineage>
</organism>
<evidence type="ECO:0008006" key="3">
    <source>
        <dbReference type="Google" id="ProtNLM"/>
    </source>
</evidence>
<protein>
    <recommendedName>
        <fullName evidence="3">Endonuclease/exonuclease/phosphatase domain-containing protein</fullName>
    </recommendedName>
</protein>
<dbReference type="Proteomes" id="UP000077755">
    <property type="component" value="Chromosome 1"/>
</dbReference>
<dbReference type="AlphaFoldDB" id="A0AAF1AIY7"/>
<name>A0AAF1AIY7_DAUCS</name>
<sequence length="79" mass="9156">MELVGYQYTWERGKGTPDWIEERLDRALTTAPWLTLFPMAKLYNLEGASSDHSPIMLIPEEKMKENIQQKVKLCGETLN</sequence>
<dbReference type="InterPro" id="IPR036691">
    <property type="entry name" value="Endo/exonu/phosph_ase_sf"/>
</dbReference>